<dbReference type="InterPro" id="IPR058532">
    <property type="entry name" value="YjbR/MT2646/Rv2570-like"/>
</dbReference>
<dbReference type="InterPro" id="IPR038056">
    <property type="entry name" value="YjbR-like_sf"/>
</dbReference>
<proteinExistence type="predicted"/>
<gene>
    <name evidence="1" type="ORF">HEB94_007564</name>
</gene>
<dbReference type="AlphaFoldDB" id="A0A927N156"/>
<protein>
    <submittedName>
        <fullName evidence="1">DNA-binding protein (MmcQ/YjbR family)</fullName>
    </submittedName>
</protein>
<dbReference type="Proteomes" id="UP000638648">
    <property type="component" value="Unassembled WGS sequence"/>
</dbReference>
<keyword evidence="1" id="KW-0238">DNA-binding</keyword>
<dbReference type="GO" id="GO:0003677">
    <property type="term" value="F:DNA binding"/>
    <property type="evidence" value="ECO:0007669"/>
    <property type="project" value="UniProtKB-KW"/>
</dbReference>
<sequence>MSVDDDLVSYCLAKPGAEEAYPWGELVVKVGGKAFAFVGETSGSVGVKAGRTAEEAAGERCARYPNVVTPSAYIGRYGWIRVPLDGAVPDDEVRELVDTSYADVVARLPKKRRPASA</sequence>
<comment type="caution">
    <text evidence="1">The sequence shown here is derived from an EMBL/GenBank/DDBJ whole genome shotgun (WGS) entry which is preliminary data.</text>
</comment>
<name>A0A927N156_9ACTN</name>
<dbReference type="SUPFAM" id="SSF142906">
    <property type="entry name" value="YjbR-like"/>
    <property type="match status" value="1"/>
</dbReference>
<dbReference type="EMBL" id="JADBEM010000001">
    <property type="protein sequence ID" value="MBE1610716.1"/>
    <property type="molecule type" value="Genomic_DNA"/>
</dbReference>
<dbReference type="RefSeq" id="WP_192754043.1">
    <property type="nucleotide sequence ID" value="NZ_BAABJL010000095.1"/>
</dbReference>
<keyword evidence="2" id="KW-1185">Reference proteome</keyword>
<evidence type="ECO:0000313" key="1">
    <source>
        <dbReference type="EMBL" id="MBE1610716.1"/>
    </source>
</evidence>
<dbReference type="Pfam" id="PF04237">
    <property type="entry name" value="YjbR"/>
    <property type="match status" value="1"/>
</dbReference>
<dbReference type="PANTHER" id="PTHR35145">
    <property type="entry name" value="CYTOPLASMIC PROTEIN-RELATED"/>
    <property type="match status" value="1"/>
</dbReference>
<dbReference type="Gene3D" id="3.90.1150.30">
    <property type="match status" value="1"/>
</dbReference>
<evidence type="ECO:0000313" key="2">
    <source>
        <dbReference type="Proteomes" id="UP000638648"/>
    </source>
</evidence>
<accession>A0A927N156</accession>
<reference evidence="1" key="1">
    <citation type="submission" date="2020-10" db="EMBL/GenBank/DDBJ databases">
        <title>Sequencing the genomes of 1000 actinobacteria strains.</title>
        <authorList>
            <person name="Klenk H.-P."/>
        </authorList>
    </citation>
    <scope>NUCLEOTIDE SEQUENCE</scope>
    <source>
        <strain evidence="1">DSM 45354</strain>
    </source>
</reference>
<organism evidence="1 2">
    <name type="scientific">Actinopolymorpha pittospori</name>
    <dbReference type="NCBI Taxonomy" id="648752"/>
    <lineage>
        <taxon>Bacteria</taxon>
        <taxon>Bacillati</taxon>
        <taxon>Actinomycetota</taxon>
        <taxon>Actinomycetes</taxon>
        <taxon>Propionibacteriales</taxon>
        <taxon>Actinopolymorphaceae</taxon>
        <taxon>Actinopolymorpha</taxon>
    </lineage>
</organism>
<dbReference type="PANTHER" id="PTHR35145:SF1">
    <property type="entry name" value="CYTOPLASMIC PROTEIN"/>
    <property type="match status" value="1"/>
</dbReference>
<dbReference type="InterPro" id="IPR007351">
    <property type="entry name" value="YjbR"/>
</dbReference>